<dbReference type="InterPro" id="IPR027417">
    <property type="entry name" value="P-loop_NTPase"/>
</dbReference>
<feature type="coiled-coil region" evidence="4">
    <location>
        <begin position="683"/>
        <end position="719"/>
    </location>
</feature>
<feature type="coiled-coil region" evidence="4">
    <location>
        <begin position="199"/>
        <end position="248"/>
    </location>
</feature>
<organism evidence="6 7">
    <name type="scientific">Labeo rohita</name>
    <name type="common">Indian major carp</name>
    <name type="synonym">Cyprinus rohita</name>
    <dbReference type="NCBI Taxonomy" id="84645"/>
    <lineage>
        <taxon>Eukaryota</taxon>
        <taxon>Metazoa</taxon>
        <taxon>Chordata</taxon>
        <taxon>Craniata</taxon>
        <taxon>Vertebrata</taxon>
        <taxon>Euteleostomi</taxon>
        <taxon>Actinopterygii</taxon>
        <taxon>Neopterygii</taxon>
        <taxon>Teleostei</taxon>
        <taxon>Ostariophysi</taxon>
        <taxon>Cypriniformes</taxon>
        <taxon>Cyprinidae</taxon>
        <taxon>Labeoninae</taxon>
        <taxon>Labeonini</taxon>
        <taxon>Labeo</taxon>
    </lineage>
</organism>
<feature type="domain" description="AIG1-type G" evidence="5">
    <location>
        <begin position="489"/>
        <end position="687"/>
    </location>
</feature>
<dbReference type="CDD" id="cd01852">
    <property type="entry name" value="AIG1"/>
    <property type="match status" value="2"/>
</dbReference>
<feature type="domain" description="AIG1-type G" evidence="5">
    <location>
        <begin position="6"/>
        <end position="206"/>
    </location>
</feature>
<evidence type="ECO:0000313" key="6">
    <source>
        <dbReference type="EMBL" id="KAI2668335.1"/>
    </source>
</evidence>
<keyword evidence="4" id="KW-0175">Coiled coil</keyword>
<gene>
    <name evidence="6" type="ORF">H4Q32_005035</name>
</gene>
<dbReference type="Gene3D" id="3.40.50.300">
    <property type="entry name" value="P-loop containing nucleotide triphosphate hydrolases"/>
    <property type="match status" value="3"/>
</dbReference>
<dbReference type="Pfam" id="PF04548">
    <property type="entry name" value="AIG1"/>
    <property type="match status" value="3"/>
</dbReference>
<evidence type="ECO:0000259" key="5">
    <source>
        <dbReference type="PROSITE" id="PS51720"/>
    </source>
</evidence>
<evidence type="ECO:0000313" key="7">
    <source>
        <dbReference type="Proteomes" id="UP000830375"/>
    </source>
</evidence>
<name>A0ABQ8MZR5_LABRO</name>
<evidence type="ECO:0000256" key="1">
    <source>
        <dbReference type="ARBA" id="ARBA00008535"/>
    </source>
</evidence>
<feature type="domain" description="AIG1-type G" evidence="5">
    <location>
        <begin position="243"/>
        <end position="442"/>
    </location>
</feature>
<dbReference type="InterPro" id="IPR045058">
    <property type="entry name" value="GIMA/IAN/Toc"/>
</dbReference>
<keyword evidence="2" id="KW-0547">Nucleotide-binding</keyword>
<evidence type="ECO:0000256" key="4">
    <source>
        <dbReference type="SAM" id="Coils"/>
    </source>
</evidence>
<dbReference type="EMBL" id="JACTAM010000001">
    <property type="protein sequence ID" value="KAI2668335.1"/>
    <property type="molecule type" value="Genomic_DNA"/>
</dbReference>
<keyword evidence="7" id="KW-1185">Reference proteome</keyword>
<dbReference type="Proteomes" id="UP000830375">
    <property type="component" value="Unassembled WGS sequence"/>
</dbReference>
<reference evidence="6 7" key="1">
    <citation type="submission" date="2022-01" db="EMBL/GenBank/DDBJ databases">
        <title>A high-quality chromosome-level genome assembly of rohu carp, Labeo rohita.</title>
        <authorList>
            <person name="Arick M.A. II"/>
            <person name="Hsu C.-Y."/>
            <person name="Magbanua Z."/>
            <person name="Pechanova O."/>
            <person name="Grover C."/>
            <person name="Miller E."/>
            <person name="Thrash A."/>
            <person name="Ezzel L."/>
            <person name="Alam S."/>
            <person name="Benzie J."/>
            <person name="Hamilton M."/>
            <person name="Karsi A."/>
            <person name="Lawrence M.L."/>
            <person name="Peterson D.G."/>
        </authorList>
    </citation>
    <scope>NUCLEOTIDE SEQUENCE [LARGE SCALE GENOMIC DNA]</scope>
    <source>
        <strain evidence="7">BAU-BD-2019</strain>
        <tissue evidence="6">Blood</tissue>
    </source>
</reference>
<dbReference type="PROSITE" id="PS51720">
    <property type="entry name" value="G_AIG1"/>
    <property type="match status" value="3"/>
</dbReference>
<comment type="caution">
    <text evidence="6">The sequence shown here is derived from an EMBL/GenBank/DDBJ whole genome shotgun (WGS) entry which is preliminary data.</text>
</comment>
<evidence type="ECO:0000256" key="2">
    <source>
        <dbReference type="ARBA" id="ARBA00022741"/>
    </source>
</evidence>
<evidence type="ECO:0000256" key="3">
    <source>
        <dbReference type="ARBA" id="ARBA00023134"/>
    </source>
</evidence>
<comment type="similarity">
    <text evidence="1">Belongs to the TRAFAC class TrmE-Era-EngA-EngB-Septin-like GTPase superfamily. AIG1/Toc34/Toc159-like paraseptin GTPase family. IAN subfamily.</text>
</comment>
<keyword evidence="3" id="KW-0342">GTP-binding</keyword>
<dbReference type="PANTHER" id="PTHR10903">
    <property type="entry name" value="GTPASE, IMAP FAMILY MEMBER-RELATED"/>
    <property type="match status" value="1"/>
</dbReference>
<protein>
    <submittedName>
        <fullName evidence="6">GTPase IMAP family member 8</fullName>
    </submittedName>
</protein>
<dbReference type="InterPro" id="IPR006703">
    <property type="entry name" value="G_AIG1"/>
</dbReference>
<proteinExistence type="inferred from homology"/>
<sequence>MNQESNDEIRIVLIGKTGVGKSAAANTILGENMFTSELSSSSVTKACDKARGNVNGRKMAVVDTPGLFDTTEEQTVIEAKIKLCISLSAPGPHVFLVVVQLGRFTAEEKNTVEQIQKIFGDPASKYTMVLFTHGDKLKRGQKSIHDFVKNSPDLLNFIKTTSGRYHVFDNNTHDPNQVNLLFEQIDQLMTVNGEAYYTNEMLQAAERAIQEEKDRLMRQLKMSEQEARDRAERNNKFLKARVTEHLRMILVGLQGVGKSAAGNTILGREEFLSDLSATSLTSRSERRDAVVCGRNVTVVDTPGLLNTDAANTSVEQELERALTLCEPGPHAFLLVIQLGRFTEQERHVMDTLQKMLCSNVNLFTIVLFTYGDKLKNKSVDQFVREDKNLQKLVQKCSSQYHVFNNTDRENTCQVSELFEKIDCQLGKRNQKYYVRTNKEQGRSWNTQHSYIAAAMTAAAALLMYAAFTKTTTLSKIPEYSWMSEQQNPSEELRIVLLGKTGVGKSATGNTILGEKFFKANLSSSSVTRVCWKATKNVNSTKVAVIDTPGLFDPSFTIEEMVNRIKLCIPLSSPGPHVFLLVLEPGRFTKEDRETVDIFLKIFGEDASEHFIILFTHGERLEGRDIQKFVTGNPGLMALFEKFQKRCHVFKNEIKDTMQVDQLFEKIHKMISENEGHCYTNEMLEKAEIAIQEEKQRILMENEEQRSKELEDLKIKYDTEALKQAITELWERKEREARAKAETENKFLKIISDFLFTTLEKFIMRKLGQSQ</sequence>
<dbReference type="PANTHER" id="PTHR10903:SF186">
    <property type="entry name" value="GTPASE IMAP FAMILY MEMBER 4-LIKE-RELATED"/>
    <property type="match status" value="1"/>
</dbReference>
<dbReference type="SUPFAM" id="SSF52540">
    <property type="entry name" value="P-loop containing nucleoside triphosphate hydrolases"/>
    <property type="match status" value="3"/>
</dbReference>
<accession>A0ABQ8MZR5</accession>